<comment type="caution">
    <text evidence="5">The sequence shown here is derived from an EMBL/GenBank/DDBJ whole genome shotgun (WGS) entry which is preliminary data.</text>
</comment>
<proteinExistence type="predicted"/>
<keyword evidence="3" id="KW-0539">Nucleus</keyword>
<dbReference type="SMART" id="SM00292">
    <property type="entry name" value="BRCT"/>
    <property type="match status" value="1"/>
</dbReference>
<dbReference type="InterPro" id="IPR001357">
    <property type="entry name" value="BRCT_dom"/>
</dbReference>
<dbReference type="InterPro" id="IPR051579">
    <property type="entry name" value="DDR_Transcriptional_Reg"/>
</dbReference>
<dbReference type="EMBL" id="AUSU01004860">
    <property type="protein sequence ID" value="EPS64384.1"/>
    <property type="molecule type" value="Genomic_DNA"/>
</dbReference>
<feature type="domain" description="BRCT" evidence="4">
    <location>
        <begin position="79"/>
        <end position="168"/>
    </location>
</feature>
<accession>S8CBT3</accession>
<evidence type="ECO:0000256" key="1">
    <source>
        <dbReference type="ARBA" id="ARBA00004123"/>
    </source>
</evidence>
<dbReference type="PANTHER" id="PTHR23196:SF1">
    <property type="entry name" value="PAX-INTERACTING PROTEIN 1"/>
    <property type="match status" value="1"/>
</dbReference>
<keyword evidence="2" id="KW-0227">DNA damage</keyword>
<sequence>RIACDETSSEKRCGSSLTACATPDDCVKKPNDTSPICMGDGYPERSCKKTGSRLSLTKELNSLLSLSPRASCEKTGWLRKRRDISEISVLFSQHLDTDVVKHQEKILARLGGRTASSTSDASHFVADEFIRTRNMLEAIASGKPVVTPSWLESCGQAGCLVDDKSYILRDARKEKCFGFSLPVSLKKASQHPLLKGMKVWITPNAKPSKAVVSNLVKAVGG</sequence>
<gene>
    <name evidence="5" type="ORF">M569_10397</name>
</gene>
<dbReference type="GO" id="GO:0006974">
    <property type="term" value="P:DNA damage response"/>
    <property type="evidence" value="ECO:0007669"/>
    <property type="project" value="UniProtKB-KW"/>
</dbReference>
<dbReference type="AlphaFoldDB" id="S8CBT3"/>
<dbReference type="Proteomes" id="UP000015453">
    <property type="component" value="Unassembled WGS sequence"/>
</dbReference>
<dbReference type="Gene3D" id="3.40.50.10190">
    <property type="entry name" value="BRCT domain"/>
    <property type="match status" value="1"/>
</dbReference>
<dbReference type="PROSITE" id="PS50172">
    <property type="entry name" value="BRCT"/>
    <property type="match status" value="1"/>
</dbReference>
<dbReference type="OrthoDB" id="342264at2759"/>
<comment type="subcellular location">
    <subcellularLocation>
        <location evidence="1">Nucleus</location>
    </subcellularLocation>
</comment>
<dbReference type="CDD" id="cd17744">
    <property type="entry name" value="BRCT_MDC1_rpt1"/>
    <property type="match status" value="1"/>
</dbReference>
<keyword evidence="6" id="KW-1185">Reference proteome</keyword>
<evidence type="ECO:0000256" key="3">
    <source>
        <dbReference type="ARBA" id="ARBA00023242"/>
    </source>
</evidence>
<dbReference type="Pfam" id="PF16770">
    <property type="entry name" value="RTT107_BRCT_5"/>
    <property type="match status" value="1"/>
</dbReference>
<dbReference type="GO" id="GO:0005634">
    <property type="term" value="C:nucleus"/>
    <property type="evidence" value="ECO:0007669"/>
    <property type="project" value="UniProtKB-SubCell"/>
</dbReference>
<dbReference type="PANTHER" id="PTHR23196">
    <property type="entry name" value="PAX TRANSCRIPTION ACTIVATION DOMAIN INTERACTING PROTEIN"/>
    <property type="match status" value="1"/>
</dbReference>
<evidence type="ECO:0000259" key="4">
    <source>
        <dbReference type="PROSITE" id="PS50172"/>
    </source>
</evidence>
<evidence type="ECO:0000256" key="2">
    <source>
        <dbReference type="ARBA" id="ARBA00022763"/>
    </source>
</evidence>
<organism evidence="5 6">
    <name type="scientific">Genlisea aurea</name>
    <dbReference type="NCBI Taxonomy" id="192259"/>
    <lineage>
        <taxon>Eukaryota</taxon>
        <taxon>Viridiplantae</taxon>
        <taxon>Streptophyta</taxon>
        <taxon>Embryophyta</taxon>
        <taxon>Tracheophyta</taxon>
        <taxon>Spermatophyta</taxon>
        <taxon>Magnoliopsida</taxon>
        <taxon>eudicotyledons</taxon>
        <taxon>Gunneridae</taxon>
        <taxon>Pentapetalae</taxon>
        <taxon>asterids</taxon>
        <taxon>lamiids</taxon>
        <taxon>Lamiales</taxon>
        <taxon>Lentibulariaceae</taxon>
        <taxon>Genlisea</taxon>
    </lineage>
</organism>
<evidence type="ECO:0000313" key="6">
    <source>
        <dbReference type="Proteomes" id="UP000015453"/>
    </source>
</evidence>
<protein>
    <recommendedName>
        <fullName evidence="4">BRCT domain-containing protein</fullName>
    </recommendedName>
</protein>
<dbReference type="SUPFAM" id="SSF52113">
    <property type="entry name" value="BRCT domain"/>
    <property type="match status" value="1"/>
</dbReference>
<dbReference type="InterPro" id="IPR036420">
    <property type="entry name" value="BRCT_dom_sf"/>
</dbReference>
<reference evidence="5 6" key="1">
    <citation type="journal article" date="2013" name="BMC Genomics">
        <title>The miniature genome of a carnivorous plant Genlisea aurea contains a low number of genes and short non-coding sequences.</title>
        <authorList>
            <person name="Leushkin E.V."/>
            <person name="Sutormin R.A."/>
            <person name="Nabieva E.R."/>
            <person name="Penin A.A."/>
            <person name="Kondrashov A.S."/>
            <person name="Logacheva M.D."/>
        </authorList>
    </citation>
    <scope>NUCLEOTIDE SEQUENCE [LARGE SCALE GENOMIC DNA]</scope>
</reference>
<name>S8CBT3_9LAMI</name>
<feature type="non-terminal residue" evidence="5">
    <location>
        <position position="221"/>
    </location>
</feature>
<evidence type="ECO:0000313" key="5">
    <source>
        <dbReference type="EMBL" id="EPS64384.1"/>
    </source>
</evidence>
<feature type="non-terminal residue" evidence="5">
    <location>
        <position position="1"/>
    </location>
</feature>